<keyword evidence="2" id="KW-0723">Serine/threonine-protein kinase</keyword>
<dbReference type="Gene3D" id="1.10.510.10">
    <property type="entry name" value="Transferase(Phosphotransferase) domain 1"/>
    <property type="match status" value="1"/>
</dbReference>
<dbReference type="Proteomes" id="UP000551501">
    <property type="component" value="Unassembled WGS sequence"/>
</dbReference>
<proteinExistence type="predicted"/>
<evidence type="ECO:0000256" key="6">
    <source>
        <dbReference type="ARBA" id="ARBA00022840"/>
    </source>
</evidence>
<dbReference type="PANTHER" id="PTHR43289:SF6">
    <property type="entry name" value="SERINE_THREONINE-PROTEIN KINASE NEKL-3"/>
    <property type="match status" value="1"/>
</dbReference>
<dbReference type="RefSeq" id="WP_183370618.1">
    <property type="nucleotide sequence ID" value="NZ_BAABHL010000122.1"/>
</dbReference>
<evidence type="ECO:0000259" key="8">
    <source>
        <dbReference type="PROSITE" id="PS50011"/>
    </source>
</evidence>
<keyword evidence="3 9" id="KW-0808">Transferase</keyword>
<dbReference type="InterPro" id="IPR011009">
    <property type="entry name" value="Kinase-like_dom_sf"/>
</dbReference>
<sequence length="462" mass="49285">MEFTEIAGYRIIRRLGAGGMGQVFLVEHPRLPRRDALKLLDAGVSRSDDFKTRFQREADILAQFSHPNIVMLYDRGEVDDRLWITMEYVEGTDAGALVADRGPLDAGTVLTLVGGAGAALDYAWRKRRVTHRDVKPENILIGFDDDGIESVKLADFGIAKAAGVATSLTSTGTTVGTMLYVSPEAIEGRDLDDRADLYSLGCTAFHLLTGRPPFSGSSVTALLAAHLHRTPPRASEANTHLSPSVDALFAKVLAKDPEARYDSCGEFVDDLARALRGEPISAFASTVIAPHRTMDPRPVTKNTTLIAAVTAIAVLLVVGVAVALGVYVAGGDDRAPVAAAPSTTQWASVTKTVTATAESTTRTTTQEEPTWTPDETTTTQAVVEPYEGMPCDPSEFGDRSADGTLGCSGLEGSWVDLTNQDHETVEFGAPCAEPGVRARVTATERIVTCRIAASGGSYSWQD</sequence>
<dbReference type="EMBL" id="JACIFP010000001">
    <property type="protein sequence ID" value="MBB4135590.1"/>
    <property type="molecule type" value="Genomic_DNA"/>
</dbReference>
<evidence type="ECO:0000256" key="3">
    <source>
        <dbReference type="ARBA" id="ARBA00022679"/>
    </source>
</evidence>
<keyword evidence="5 9" id="KW-0418">Kinase</keyword>
<evidence type="ECO:0000256" key="1">
    <source>
        <dbReference type="ARBA" id="ARBA00012513"/>
    </source>
</evidence>
<dbReference type="Gene3D" id="3.30.200.20">
    <property type="entry name" value="Phosphorylase Kinase, domain 1"/>
    <property type="match status" value="1"/>
</dbReference>
<dbReference type="CDD" id="cd14014">
    <property type="entry name" value="STKc_PknB_like"/>
    <property type="match status" value="1"/>
</dbReference>
<keyword evidence="7" id="KW-0472">Membrane</keyword>
<dbReference type="SMART" id="SM00220">
    <property type="entry name" value="S_TKc"/>
    <property type="match status" value="1"/>
</dbReference>
<dbReference type="InterPro" id="IPR008271">
    <property type="entry name" value="Ser/Thr_kinase_AS"/>
</dbReference>
<keyword evidence="4" id="KW-0547">Nucleotide-binding</keyword>
<evidence type="ECO:0000313" key="9">
    <source>
        <dbReference type="EMBL" id="MBB4135590.1"/>
    </source>
</evidence>
<dbReference type="AlphaFoldDB" id="A0A840F5R7"/>
<accession>A0A840F5R7</accession>
<dbReference type="PROSITE" id="PS00108">
    <property type="entry name" value="PROTEIN_KINASE_ST"/>
    <property type="match status" value="1"/>
</dbReference>
<dbReference type="PROSITE" id="PS50011">
    <property type="entry name" value="PROTEIN_KINASE_DOM"/>
    <property type="match status" value="1"/>
</dbReference>
<keyword evidence="7" id="KW-0812">Transmembrane</keyword>
<evidence type="ECO:0000256" key="4">
    <source>
        <dbReference type="ARBA" id="ARBA00022741"/>
    </source>
</evidence>
<feature type="domain" description="Protein kinase" evidence="8">
    <location>
        <begin position="9"/>
        <end position="272"/>
    </location>
</feature>
<organism evidence="9 10">
    <name type="scientific">Gordonia humi</name>
    <dbReference type="NCBI Taxonomy" id="686429"/>
    <lineage>
        <taxon>Bacteria</taxon>
        <taxon>Bacillati</taxon>
        <taxon>Actinomycetota</taxon>
        <taxon>Actinomycetes</taxon>
        <taxon>Mycobacteriales</taxon>
        <taxon>Gordoniaceae</taxon>
        <taxon>Gordonia</taxon>
    </lineage>
</organism>
<dbReference type="Pfam" id="PF00069">
    <property type="entry name" value="Pkinase"/>
    <property type="match status" value="1"/>
</dbReference>
<keyword evidence="6" id="KW-0067">ATP-binding</keyword>
<dbReference type="EC" id="2.7.11.1" evidence="1"/>
<evidence type="ECO:0000256" key="2">
    <source>
        <dbReference type="ARBA" id="ARBA00022527"/>
    </source>
</evidence>
<dbReference type="GO" id="GO:0005524">
    <property type="term" value="F:ATP binding"/>
    <property type="evidence" value="ECO:0007669"/>
    <property type="project" value="UniProtKB-KW"/>
</dbReference>
<dbReference type="InterPro" id="IPR000719">
    <property type="entry name" value="Prot_kinase_dom"/>
</dbReference>
<gene>
    <name evidence="9" type="ORF">BKA16_002142</name>
</gene>
<protein>
    <recommendedName>
        <fullName evidence="1">non-specific serine/threonine protein kinase</fullName>
        <ecNumber evidence="1">2.7.11.1</ecNumber>
    </recommendedName>
</protein>
<evidence type="ECO:0000313" key="10">
    <source>
        <dbReference type="Proteomes" id="UP000551501"/>
    </source>
</evidence>
<evidence type="ECO:0000256" key="7">
    <source>
        <dbReference type="SAM" id="Phobius"/>
    </source>
</evidence>
<evidence type="ECO:0000256" key="5">
    <source>
        <dbReference type="ARBA" id="ARBA00022777"/>
    </source>
</evidence>
<name>A0A840F5R7_9ACTN</name>
<dbReference type="SUPFAM" id="SSF56112">
    <property type="entry name" value="Protein kinase-like (PK-like)"/>
    <property type="match status" value="1"/>
</dbReference>
<keyword evidence="7" id="KW-1133">Transmembrane helix</keyword>
<feature type="transmembrane region" description="Helical" evidence="7">
    <location>
        <begin position="305"/>
        <end position="329"/>
    </location>
</feature>
<keyword evidence="10" id="KW-1185">Reference proteome</keyword>
<dbReference type="GO" id="GO:0004674">
    <property type="term" value="F:protein serine/threonine kinase activity"/>
    <property type="evidence" value="ECO:0007669"/>
    <property type="project" value="UniProtKB-KW"/>
</dbReference>
<comment type="caution">
    <text evidence="9">The sequence shown here is derived from an EMBL/GenBank/DDBJ whole genome shotgun (WGS) entry which is preliminary data.</text>
</comment>
<reference evidence="9 10" key="1">
    <citation type="submission" date="2020-08" db="EMBL/GenBank/DDBJ databases">
        <title>Sequencing the genomes of 1000 actinobacteria strains.</title>
        <authorList>
            <person name="Klenk H.-P."/>
        </authorList>
    </citation>
    <scope>NUCLEOTIDE SEQUENCE [LARGE SCALE GENOMIC DNA]</scope>
    <source>
        <strain evidence="9 10">DSM 45298</strain>
    </source>
</reference>
<dbReference type="PANTHER" id="PTHR43289">
    <property type="entry name" value="MITOGEN-ACTIVATED PROTEIN KINASE KINASE KINASE 20-RELATED"/>
    <property type="match status" value="1"/>
</dbReference>